<keyword evidence="1" id="KW-0472">Membrane</keyword>
<protein>
    <submittedName>
        <fullName evidence="2">Uncharacterized protein</fullName>
    </submittedName>
</protein>
<keyword evidence="1" id="KW-0812">Transmembrane</keyword>
<sequence>MSGCNTNRINYLVSLTAGFNVIVFCSVPTLLVGKEYRHGLGFVIKTILLRRTTEQVGGLQHTLFVEACFN</sequence>
<evidence type="ECO:0000313" key="2">
    <source>
        <dbReference type="EMBL" id="ART82419.1"/>
    </source>
</evidence>
<keyword evidence="3" id="KW-1185">Reference proteome</keyword>
<feature type="transmembrane region" description="Helical" evidence="1">
    <location>
        <begin position="12"/>
        <end position="32"/>
    </location>
</feature>
<evidence type="ECO:0000256" key="1">
    <source>
        <dbReference type="SAM" id="Phobius"/>
    </source>
</evidence>
<organism evidence="2 3">
    <name type="scientific">Oceanisphaera profunda</name>
    <dbReference type="NCBI Taxonomy" id="1416627"/>
    <lineage>
        <taxon>Bacteria</taxon>
        <taxon>Pseudomonadati</taxon>
        <taxon>Pseudomonadota</taxon>
        <taxon>Gammaproteobacteria</taxon>
        <taxon>Aeromonadales</taxon>
        <taxon>Aeromonadaceae</taxon>
        <taxon>Oceanisphaera</taxon>
    </lineage>
</organism>
<accession>A0A1Y0D4I8</accession>
<dbReference type="Proteomes" id="UP000243937">
    <property type="component" value="Chromosome"/>
</dbReference>
<gene>
    <name evidence="2" type="ORF">CBP31_07120</name>
</gene>
<dbReference type="AlphaFoldDB" id="A0A1Y0D4I8"/>
<dbReference type="EMBL" id="CP021377">
    <property type="protein sequence ID" value="ART82419.1"/>
    <property type="molecule type" value="Genomic_DNA"/>
</dbReference>
<name>A0A1Y0D4I8_9GAMM</name>
<reference evidence="2 3" key="1">
    <citation type="journal article" date="2014" name="Int. J. Syst. Evol. Microbiol.">
        <title>Oceanisphaera profunda sp. nov., a marine bacterium isolated from deep-sea sediment, and emended description of the genus Oceanisphaera.</title>
        <authorList>
            <person name="Xu Z."/>
            <person name="Zhang X.Y."/>
            <person name="Su H.N."/>
            <person name="Yu Z.C."/>
            <person name="Liu C."/>
            <person name="Li H."/>
            <person name="Chen X.L."/>
            <person name="Song X.Y."/>
            <person name="Xie B.B."/>
            <person name="Qin Q.L."/>
            <person name="Zhou B.C."/>
            <person name="Shi M."/>
            <person name="Huang Y."/>
            <person name="Zhang Y.Z."/>
        </authorList>
    </citation>
    <scope>NUCLEOTIDE SEQUENCE [LARGE SCALE GENOMIC DNA]</scope>
    <source>
        <strain evidence="2 3">SM1222</strain>
    </source>
</reference>
<proteinExistence type="predicted"/>
<keyword evidence="1" id="KW-1133">Transmembrane helix</keyword>
<dbReference type="KEGG" id="opf:CBP31_07120"/>
<evidence type="ECO:0000313" key="3">
    <source>
        <dbReference type="Proteomes" id="UP000243937"/>
    </source>
</evidence>